<accession>A0A556MVF4</accession>
<evidence type="ECO:0000313" key="2">
    <source>
        <dbReference type="EMBL" id="TSJ43788.1"/>
    </source>
</evidence>
<dbReference type="EMBL" id="VLPK01000001">
    <property type="protein sequence ID" value="TSJ43788.1"/>
    <property type="molecule type" value="Genomic_DNA"/>
</dbReference>
<gene>
    <name evidence="2" type="ORF">FO440_06260</name>
</gene>
<keyword evidence="1" id="KW-0812">Transmembrane</keyword>
<organism evidence="2 3">
    <name type="scientific">Mucilaginibacter corticis</name>
    <dbReference type="NCBI Taxonomy" id="2597670"/>
    <lineage>
        <taxon>Bacteria</taxon>
        <taxon>Pseudomonadati</taxon>
        <taxon>Bacteroidota</taxon>
        <taxon>Sphingobacteriia</taxon>
        <taxon>Sphingobacteriales</taxon>
        <taxon>Sphingobacteriaceae</taxon>
        <taxon>Mucilaginibacter</taxon>
    </lineage>
</organism>
<keyword evidence="1" id="KW-1133">Transmembrane helix</keyword>
<dbReference type="Proteomes" id="UP000318733">
    <property type="component" value="Unassembled WGS sequence"/>
</dbReference>
<dbReference type="RefSeq" id="WP_144247354.1">
    <property type="nucleotide sequence ID" value="NZ_VLPK01000001.1"/>
</dbReference>
<comment type="caution">
    <text evidence="2">The sequence shown here is derived from an EMBL/GenBank/DDBJ whole genome shotgun (WGS) entry which is preliminary data.</text>
</comment>
<feature type="transmembrane region" description="Helical" evidence="1">
    <location>
        <begin position="33"/>
        <end position="59"/>
    </location>
</feature>
<keyword evidence="1" id="KW-0472">Membrane</keyword>
<reference evidence="2 3" key="1">
    <citation type="submission" date="2019-07" db="EMBL/GenBank/DDBJ databases">
        <authorList>
            <person name="Huq M.A."/>
        </authorList>
    </citation>
    <scope>NUCLEOTIDE SEQUENCE [LARGE SCALE GENOMIC DNA]</scope>
    <source>
        <strain evidence="2 3">MAH-19</strain>
    </source>
</reference>
<name>A0A556MVF4_9SPHI</name>
<dbReference type="OrthoDB" id="10006061at2"/>
<feature type="transmembrane region" description="Helical" evidence="1">
    <location>
        <begin position="7"/>
        <end position="27"/>
    </location>
</feature>
<evidence type="ECO:0000313" key="3">
    <source>
        <dbReference type="Proteomes" id="UP000318733"/>
    </source>
</evidence>
<sequence>MVLHSSTFSILAISCFAIYLLFIIWVIKMGKTTALGFWGTLVVAIFGSPLLALIVVLILKSRQTRQV</sequence>
<dbReference type="AlphaFoldDB" id="A0A556MVF4"/>
<proteinExistence type="predicted"/>
<evidence type="ECO:0000256" key="1">
    <source>
        <dbReference type="SAM" id="Phobius"/>
    </source>
</evidence>
<protein>
    <submittedName>
        <fullName evidence="2">Uncharacterized protein</fullName>
    </submittedName>
</protein>
<keyword evidence="3" id="KW-1185">Reference proteome</keyword>